<dbReference type="Gene3D" id="3.40.30.10">
    <property type="entry name" value="Glutaredoxin"/>
    <property type="match status" value="1"/>
</dbReference>
<dbReference type="PANTHER" id="PTHR43969">
    <property type="entry name" value="GLUTATHIONE S TRANSFERASE D10, ISOFORM A-RELATED"/>
    <property type="match status" value="1"/>
</dbReference>
<sequence length="224" mass="25409">MKLPINETAANSHGPLAIVNALKLDNVSIENAYGKTRTPEFLAMNPCHCAPCLQFDDGSAMWESNAIMRYLVVNFDKEHKFYPEDAMLRGRIDMCMDWRQSSLYPCLPDIGYVIFGMDCSDEGAIKSFNKLMNEHFKTLTDVFLKDHDYCYSDTPTIADLSIAPCLTFIKARSKFWENVPGKVKEYYERVLAAFPETKENFDMLDGMASGYDGKGKDLEPVFDA</sequence>
<dbReference type="InterPro" id="IPR040079">
    <property type="entry name" value="Glutathione_S-Trfase"/>
</dbReference>
<dbReference type="Pfam" id="PF13409">
    <property type="entry name" value="GST_N_2"/>
    <property type="match status" value="1"/>
</dbReference>
<evidence type="ECO:0000259" key="3">
    <source>
        <dbReference type="PROSITE" id="PS50405"/>
    </source>
</evidence>
<dbReference type="Pfam" id="PF13410">
    <property type="entry name" value="GST_C_2"/>
    <property type="match status" value="1"/>
</dbReference>
<evidence type="ECO:0000313" key="5">
    <source>
        <dbReference type="Proteomes" id="UP001530400"/>
    </source>
</evidence>
<comment type="subunit">
    <text evidence="1">Homodimer.</text>
</comment>
<proteinExistence type="predicted"/>
<dbReference type="SFLD" id="SFLDG00358">
    <property type="entry name" value="Main_(cytGST)"/>
    <property type="match status" value="1"/>
</dbReference>
<gene>
    <name evidence="4" type="ORF">ACHAWO_002226</name>
</gene>
<dbReference type="SUPFAM" id="SSF47616">
    <property type="entry name" value="GST C-terminal domain-like"/>
    <property type="match status" value="1"/>
</dbReference>
<evidence type="ECO:0000256" key="1">
    <source>
        <dbReference type="ARBA" id="ARBA00011738"/>
    </source>
</evidence>
<dbReference type="PROSITE" id="PS50404">
    <property type="entry name" value="GST_NTER"/>
    <property type="match status" value="1"/>
</dbReference>
<protein>
    <recommendedName>
        <fullName evidence="6">Glutathione S-transferase</fullName>
    </recommendedName>
</protein>
<dbReference type="SFLD" id="SFLDS00019">
    <property type="entry name" value="Glutathione_Transferase_(cytos"/>
    <property type="match status" value="1"/>
</dbReference>
<reference evidence="4 5" key="1">
    <citation type="submission" date="2024-10" db="EMBL/GenBank/DDBJ databases">
        <title>Updated reference genomes for cyclostephanoid diatoms.</title>
        <authorList>
            <person name="Roberts W.R."/>
            <person name="Alverson A.J."/>
        </authorList>
    </citation>
    <scope>NUCLEOTIDE SEQUENCE [LARGE SCALE GENOMIC DNA]</scope>
    <source>
        <strain evidence="4 5">AJA010-31</strain>
    </source>
</reference>
<dbReference type="PANTHER" id="PTHR43969:SF9">
    <property type="entry name" value="GLUTATHIONE S TRANSFERASE D10, ISOFORM A-RELATED"/>
    <property type="match status" value="1"/>
</dbReference>
<comment type="caution">
    <text evidence="4">The sequence shown here is derived from an EMBL/GenBank/DDBJ whole genome shotgun (WGS) entry which is preliminary data.</text>
</comment>
<dbReference type="InterPro" id="IPR004045">
    <property type="entry name" value="Glutathione_S-Trfase_N"/>
</dbReference>
<feature type="domain" description="GST C-terminal" evidence="3">
    <location>
        <begin position="85"/>
        <end position="224"/>
    </location>
</feature>
<dbReference type="EMBL" id="JALLPJ020001008">
    <property type="protein sequence ID" value="KAL3778050.1"/>
    <property type="molecule type" value="Genomic_DNA"/>
</dbReference>
<feature type="domain" description="GST N-terminal" evidence="2">
    <location>
        <begin position="1"/>
        <end position="79"/>
    </location>
</feature>
<accession>A0ABD3NVH5</accession>
<keyword evidence="5" id="KW-1185">Reference proteome</keyword>
<dbReference type="PROSITE" id="PS50405">
    <property type="entry name" value="GST_CTER"/>
    <property type="match status" value="1"/>
</dbReference>
<dbReference type="InterPro" id="IPR036282">
    <property type="entry name" value="Glutathione-S-Trfase_C_sf"/>
</dbReference>
<dbReference type="Gene3D" id="1.20.1050.10">
    <property type="match status" value="1"/>
</dbReference>
<dbReference type="InterPro" id="IPR036249">
    <property type="entry name" value="Thioredoxin-like_sf"/>
</dbReference>
<evidence type="ECO:0008006" key="6">
    <source>
        <dbReference type="Google" id="ProtNLM"/>
    </source>
</evidence>
<dbReference type="AlphaFoldDB" id="A0ABD3NVH5"/>
<evidence type="ECO:0000313" key="4">
    <source>
        <dbReference type="EMBL" id="KAL3778050.1"/>
    </source>
</evidence>
<name>A0ABD3NVH5_9STRA</name>
<dbReference type="Proteomes" id="UP001530400">
    <property type="component" value="Unassembled WGS sequence"/>
</dbReference>
<dbReference type="SUPFAM" id="SSF52833">
    <property type="entry name" value="Thioredoxin-like"/>
    <property type="match status" value="1"/>
</dbReference>
<dbReference type="InterPro" id="IPR010987">
    <property type="entry name" value="Glutathione-S-Trfase_C-like"/>
</dbReference>
<evidence type="ECO:0000259" key="2">
    <source>
        <dbReference type="PROSITE" id="PS50404"/>
    </source>
</evidence>
<organism evidence="4 5">
    <name type="scientific">Cyclotella atomus</name>
    <dbReference type="NCBI Taxonomy" id="382360"/>
    <lineage>
        <taxon>Eukaryota</taxon>
        <taxon>Sar</taxon>
        <taxon>Stramenopiles</taxon>
        <taxon>Ochrophyta</taxon>
        <taxon>Bacillariophyta</taxon>
        <taxon>Coscinodiscophyceae</taxon>
        <taxon>Thalassiosirophycidae</taxon>
        <taxon>Stephanodiscales</taxon>
        <taxon>Stephanodiscaceae</taxon>
        <taxon>Cyclotella</taxon>
    </lineage>
</organism>